<dbReference type="Gene3D" id="3.30.2310.20">
    <property type="entry name" value="RelE-like"/>
    <property type="match status" value="1"/>
</dbReference>
<proteinExistence type="predicted"/>
<evidence type="ECO:0000313" key="1">
    <source>
        <dbReference type="EMBL" id="KGE87524.1"/>
    </source>
</evidence>
<organism evidence="1 2">
    <name type="scientific">Phaeodactylibacter xiamenensis</name>
    <dbReference type="NCBI Taxonomy" id="1524460"/>
    <lineage>
        <taxon>Bacteria</taxon>
        <taxon>Pseudomonadati</taxon>
        <taxon>Bacteroidota</taxon>
        <taxon>Saprospiria</taxon>
        <taxon>Saprospirales</taxon>
        <taxon>Haliscomenobacteraceae</taxon>
        <taxon>Phaeodactylibacter</taxon>
    </lineage>
</organism>
<gene>
    <name evidence="1" type="ORF">IX84_15065</name>
</gene>
<reference evidence="1 2" key="1">
    <citation type="journal article" date="2014" name="Int. J. Syst. Evol. Microbiol.">
        <title>Phaeodactylibacter xiamenensis gen. nov., sp. nov., a member of the family Saprospiraceae isolated from the marine alga Phaeodactylum tricornutum.</title>
        <authorList>
            <person name="Chen Z.Jr."/>
            <person name="Lei X."/>
            <person name="Lai Q."/>
            <person name="Li Y."/>
            <person name="Zhang B."/>
            <person name="Zhang J."/>
            <person name="Zhang H."/>
            <person name="Yang L."/>
            <person name="Zheng W."/>
            <person name="Tian Y."/>
            <person name="Yu Z."/>
            <person name="Xu H.Jr."/>
            <person name="Zheng T."/>
        </authorList>
    </citation>
    <scope>NUCLEOTIDE SEQUENCE [LARGE SCALE GENOMIC DNA]</scope>
    <source>
        <strain evidence="1 2">KD52</strain>
    </source>
</reference>
<name>A0A098S586_9BACT</name>
<protein>
    <recommendedName>
        <fullName evidence="3">Plasmid stabilization protein</fullName>
    </recommendedName>
</protein>
<comment type="caution">
    <text evidence="1">The sequence shown here is derived from an EMBL/GenBank/DDBJ whole genome shotgun (WGS) entry which is preliminary data.</text>
</comment>
<evidence type="ECO:0000313" key="2">
    <source>
        <dbReference type="Proteomes" id="UP000029736"/>
    </source>
</evidence>
<keyword evidence="2" id="KW-1185">Reference proteome</keyword>
<sequence>MDEIDKLDAFPNRHPEHQGLTNQKHTYRFVPKWSYLIIYRVEEDLKRVRVVSIFSTAQNPENIDDVQGR</sequence>
<evidence type="ECO:0008006" key="3">
    <source>
        <dbReference type="Google" id="ProtNLM"/>
    </source>
</evidence>
<dbReference type="EMBL" id="JPOS01000035">
    <property type="protein sequence ID" value="KGE87524.1"/>
    <property type="molecule type" value="Genomic_DNA"/>
</dbReference>
<dbReference type="Proteomes" id="UP000029736">
    <property type="component" value="Unassembled WGS sequence"/>
</dbReference>
<dbReference type="InterPro" id="IPR035093">
    <property type="entry name" value="RelE/ParE_toxin_dom_sf"/>
</dbReference>
<accession>A0A098S586</accession>
<dbReference type="AlphaFoldDB" id="A0A098S586"/>